<reference evidence="1 2" key="1">
    <citation type="submission" date="2018-06" db="EMBL/GenBank/DDBJ databases">
        <title>Complete genome of Desulfovibrio marinus P48SEP.</title>
        <authorList>
            <person name="Crispim J.S."/>
            <person name="Vidigal P.M.P."/>
            <person name="Silva L.C.F."/>
            <person name="Araujo L.C."/>
            <person name="Laguardia C.N."/>
            <person name="Dias R.S."/>
            <person name="Sousa M.P."/>
            <person name="Paula S.O."/>
            <person name="Silva C."/>
        </authorList>
    </citation>
    <scope>NUCLEOTIDE SEQUENCE [LARGE SCALE GENOMIC DNA]</scope>
    <source>
        <strain evidence="1 2">P48SEP</strain>
    </source>
</reference>
<comment type="caution">
    <text evidence="1">The sequence shown here is derived from an EMBL/GenBank/DDBJ whole genome shotgun (WGS) entry which is preliminary data.</text>
</comment>
<dbReference type="EMBL" id="QMIF01000004">
    <property type="protein sequence ID" value="TVM34589.1"/>
    <property type="molecule type" value="Genomic_DNA"/>
</dbReference>
<accession>A0A6P1ZHF0</accession>
<proteinExistence type="predicted"/>
<name>A0A6P1ZHF0_9BACT</name>
<organism evidence="1 2">
    <name type="scientific">Oceanidesulfovibrio marinus</name>
    <dbReference type="NCBI Taxonomy" id="370038"/>
    <lineage>
        <taxon>Bacteria</taxon>
        <taxon>Pseudomonadati</taxon>
        <taxon>Thermodesulfobacteriota</taxon>
        <taxon>Desulfovibrionia</taxon>
        <taxon>Desulfovibrionales</taxon>
        <taxon>Desulfovibrionaceae</taxon>
        <taxon>Oceanidesulfovibrio</taxon>
    </lineage>
</organism>
<dbReference type="Proteomes" id="UP000434052">
    <property type="component" value="Unassembled WGS sequence"/>
</dbReference>
<dbReference type="AlphaFoldDB" id="A0A6P1ZHF0"/>
<gene>
    <name evidence="1" type="ORF">DQK91_08435</name>
</gene>
<sequence>MKNRLPWLLAVLVAVTALVLALTAMRASAFEILEIPEDRHIVDELHPFPDISDWTLAEELDMGVMKDNSITMCKRKTFLKDDGNKRLYMVYFKDKPKYYWYVETEGGKTDDGITEMMGGQEKPVDPTSASDYRKQSKKNFDMNFGIMKF</sequence>
<evidence type="ECO:0000313" key="2">
    <source>
        <dbReference type="Proteomes" id="UP000434052"/>
    </source>
</evidence>
<protein>
    <submittedName>
        <fullName evidence="1">Uncharacterized protein</fullName>
    </submittedName>
</protein>
<evidence type="ECO:0000313" key="1">
    <source>
        <dbReference type="EMBL" id="TVM34589.1"/>
    </source>
</evidence>